<dbReference type="CDD" id="cd10017">
    <property type="entry name" value="B3_DNA"/>
    <property type="match status" value="1"/>
</dbReference>
<dbReference type="PROSITE" id="PS50863">
    <property type="entry name" value="B3"/>
    <property type="match status" value="1"/>
</dbReference>
<dbReference type="SMART" id="SM01019">
    <property type="entry name" value="B3"/>
    <property type="match status" value="1"/>
</dbReference>
<gene>
    <name evidence="8" type="ORF">VNO80_17821</name>
</gene>
<dbReference type="Proteomes" id="UP001374584">
    <property type="component" value="Unassembled WGS sequence"/>
</dbReference>
<keyword evidence="3" id="KW-0238">DNA-binding</keyword>
<comment type="caution">
    <text evidence="8">The sequence shown here is derived from an EMBL/GenBank/DDBJ whole genome shotgun (WGS) entry which is preliminary data.</text>
</comment>
<sequence length="343" mass="39025">MVAASAYEESRRKRLEENRKRMEALNLPLLSRALHKSHSPVSSPLKSVKKRNIQEQMVVVRRSGRLANLPSPIYKEVVIDRVSIARRNIGNRHRDFVNRVYASDEARQEALEKAENLMSGLESDYPNFIKSMLQSHISGGFWLGLPVHFCKSNLPKGDEVMTLIDEDGNEYPTIYLPRKTGLSGGWKGFAVAHDLADGDALIFQLIRRTAFKVYIIRANSASEDKQLKLLDINNGDLIKLDEKLSNKISNVVEGTSSGLVFVWKTNLCVTCILFEEQRKRERKRKRLIHSSLSLSLCFVLLCFVLCFIVSMRCCLHNPTIQTIMQALQNAGIRVFRRLHSTLS</sequence>
<keyword evidence="5" id="KW-0539">Nucleus</keyword>
<dbReference type="PANTHER" id="PTHR31391:SF4">
    <property type="entry name" value="B3 DOMAIN-CONTAINING PROTEIN OS03G0184500"/>
    <property type="match status" value="1"/>
</dbReference>
<feature type="transmembrane region" description="Helical" evidence="6">
    <location>
        <begin position="287"/>
        <end position="311"/>
    </location>
</feature>
<dbReference type="Pfam" id="PF02362">
    <property type="entry name" value="B3"/>
    <property type="match status" value="1"/>
</dbReference>
<dbReference type="AlphaFoldDB" id="A0AAN9QVW8"/>
<dbReference type="InterPro" id="IPR044837">
    <property type="entry name" value="REM16-like"/>
</dbReference>
<evidence type="ECO:0000256" key="5">
    <source>
        <dbReference type="ARBA" id="ARBA00023242"/>
    </source>
</evidence>
<evidence type="ECO:0000313" key="8">
    <source>
        <dbReference type="EMBL" id="KAK7352400.1"/>
    </source>
</evidence>
<organism evidence="8 9">
    <name type="scientific">Phaseolus coccineus</name>
    <name type="common">Scarlet runner bean</name>
    <name type="synonym">Phaseolus multiflorus</name>
    <dbReference type="NCBI Taxonomy" id="3886"/>
    <lineage>
        <taxon>Eukaryota</taxon>
        <taxon>Viridiplantae</taxon>
        <taxon>Streptophyta</taxon>
        <taxon>Embryophyta</taxon>
        <taxon>Tracheophyta</taxon>
        <taxon>Spermatophyta</taxon>
        <taxon>Magnoliopsida</taxon>
        <taxon>eudicotyledons</taxon>
        <taxon>Gunneridae</taxon>
        <taxon>Pentapetalae</taxon>
        <taxon>rosids</taxon>
        <taxon>fabids</taxon>
        <taxon>Fabales</taxon>
        <taxon>Fabaceae</taxon>
        <taxon>Papilionoideae</taxon>
        <taxon>50 kb inversion clade</taxon>
        <taxon>NPAAA clade</taxon>
        <taxon>indigoferoid/millettioid clade</taxon>
        <taxon>Phaseoleae</taxon>
        <taxon>Phaseolus</taxon>
    </lineage>
</organism>
<evidence type="ECO:0000256" key="6">
    <source>
        <dbReference type="SAM" id="Phobius"/>
    </source>
</evidence>
<keyword evidence="2" id="KW-0805">Transcription regulation</keyword>
<keyword evidence="6" id="KW-1133">Transmembrane helix</keyword>
<dbReference type="PANTHER" id="PTHR31391">
    <property type="entry name" value="B3 DOMAIN-CONTAINING PROTEIN OS11G0197600-RELATED"/>
    <property type="match status" value="1"/>
</dbReference>
<dbReference type="GO" id="GO:0003677">
    <property type="term" value="F:DNA binding"/>
    <property type="evidence" value="ECO:0007669"/>
    <property type="project" value="UniProtKB-KW"/>
</dbReference>
<feature type="domain" description="TF-B3" evidence="7">
    <location>
        <begin position="128"/>
        <end position="219"/>
    </location>
</feature>
<proteinExistence type="predicted"/>
<evidence type="ECO:0000256" key="3">
    <source>
        <dbReference type="ARBA" id="ARBA00023125"/>
    </source>
</evidence>
<dbReference type="InterPro" id="IPR003340">
    <property type="entry name" value="B3_DNA-bd"/>
</dbReference>
<dbReference type="Gene3D" id="2.40.330.10">
    <property type="entry name" value="DNA-binding pseudobarrel domain"/>
    <property type="match status" value="1"/>
</dbReference>
<protein>
    <recommendedName>
        <fullName evidence="7">TF-B3 domain-containing protein</fullName>
    </recommendedName>
</protein>
<accession>A0AAN9QVW8</accession>
<dbReference type="SUPFAM" id="SSF101936">
    <property type="entry name" value="DNA-binding pseudobarrel domain"/>
    <property type="match status" value="1"/>
</dbReference>
<reference evidence="8 9" key="1">
    <citation type="submission" date="2024-01" db="EMBL/GenBank/DDBJ databases">
        <title>The genomes of 5 underutilized Papilionoideae crops provide insights into root nodulation and disease resistanc.</title>
        <authorList>
            <person name="Jiang F."/>
        </authorList>
    </citation>
    <scope>NUCLEOTIDE SEQUENCE [LARGE SCALE GENOMIC DNA]</scope>
    <source>
        <strain evidence="8">JINMINGXINNONG_FW02</strain>
        <tissue evidence="8">Leaves</tissue>
    </source>
</reference>
<keyword evidence="9" id="KW-1185">Reference proteome</keyword>
<name>A0AAN9QVW8_PHACN</name>
<dbReference type="EMBL" id="JAYMYR010000007">
    <property type="protein sequence ID" value="KAK7352400.1"/>
    <property type="molecule type" value="Genomic_DNA"/>
</dbReference>
<keyword evidence="6" id="KW-0812">Transmembrane</keyword>
<evidence type="ECO:0000256" key="4">
    <source>
        <dbReference type="ARBA" id="ARBA00023163"/>
    </source>
</evidence>
<evidence type="ECO:0000256" key="2">
    <source>
        <dbReference type="ARBA" id="ARBA00023015"/>
    </source>
</evidence>
<dbReference type="InterPro" id="IPR015300">
    <property type="entry name" value="DNA-bd_pseudobarrel_sf"/>
</dbReference>
<evidence type="ECO:0000259" key="7">
    <source>
        <dbReference type="PROSITE" id="PS50863"/>
    </source>
</evidence>
<keyword evidence="4" id="KW-0804">Transcription</keyword>
<evidence type="ECO:0000256" key="1">
    <source>
        <dbReference type="ARBA" id="ARBA00004123"/>
    </source>
</evidence>
<keyword evidence="6" id="KW-0472">Membrane</keyword>
<evidence type="ECO:0000313" key="9">
    <source>
        <dbReference type="Proteomes" id="UP001374584"/>
    </source>
</evidence>
<dbReference type="GO" id="GO:0005634">
    <property type="term" value="C:nucleus"/>
    <property type="evidence" value="ECO:0007669"/>
    <property type="project" value="UniProtKB-SubCell"/>
</dbReference>
<comment type="subcellular location">
    <subcellularLocation>
        <location evidence="1">Nucleus</location>
    </subcellularLocation>
</comment>